<dbReference type="OrthoDB" id="2445260at2"/>
<gene>
    <name evidence="2" type="ORF">EKI59_07805</name>
</gene>
<dbReference type="GO" id="GO:0008721">
    <property type="term" value="F:D-serine ammonia-lyase activity"/>
    <property type="evidence" value="ECO:0007669"/>
    <property type="project" value="TreeGrafter"/>
</dbReference>
<accession>A0A6C1TXD1</accession>
<protein>
    <submittedName>
        <fullName evidence="2">Amino acid deaminase/aldolase</fullName>
    </submittedName>
</protein>
<reference evidence="2 3" key="1">
    <citation type="submission" date="2018-12" db="EMBL/GenBank/DDBJ databases">
        <title>Corynebacterium sanguinis sp. nov., a clinically-associated and environmental corynebacterium.</title>
        <authorList>
            <person name="Gonzales-Siles L."/>
            <person name="Jaen-Luchoro D."/>
            <person name="Cardew S."/>
            <person name="Inganas E."/>
            <person name="Ohlen M."/>
            <person name="Jensie-Markopolous S."/>
            <person name="Pinyeiro-Iglesias B."/>
            <person name="Molin K."/>
            <person name="Skovbjerg S."/>
            <person name="Svensson-Stadler L."/>
            <person name="Funke G."/>
            <person name="Moore E.R.B."/>
        </authorList>
    </citation>
    <scope>NUCLEOTIDE SEQUENCE [LARGE SCALE GENOMIC DNA]</scope>
    <source>
        <strain evidence="2 3">58734</strain>
    </source>
</reference>
<dbReference type="GO" id="GO:0036088">
    <property type="term" value="P:D-serine catabolic process"/>
    <property type="evidence" value="ECO:0007669"/>
    <property type="project" value="TreeGrafter"/>
</dbReference>
<evidence type="ECO:0000259" key="1">
    <source>
        <dbReference type="Pfam" id="PF01168"/>
    </source>
</evidence>
<dbReference type="Gene3D" id="3.20.20.10">
    <property type="entry name" value="Alanine racemase"/>
    <property type="match status" value="1"/>
</dbReference>
<dbReference type="Proteomes" id="UP000336646">
    <property type="component" value="Unassembled WGS sequence"/>
</dbReference>
<dbReference type="AlphaFoldDB" id="A0A6C1TXD1"/>
<comment type="caution">
    <text evidence="2">The sequence shown here is derived from an EMBL/GenBank/DDBJ whole genome shotgun (WGS) entry which is preliminary data.</text>
</comment>
<dbReference type="PANTHER" id="PTHR28004">
    <property type="entry name" value="ZGC:162816-RELATED"/>
    <property type="match status" value="1"/>
</dbReference>
<dbReference type="RefSeq" id="WP_144317921.1">
    <property type="nucleotide sequence ID" value="NZ_CP038157.1"/>
</dbReference>
<dbReference type="InterPro" id="IPR001608">
    <property type="entry name" value="Ala_racemase_N"/>
</dbReference>
<evidence type="ECO:0000313" key="2">
    <source>
        <dbReference type="EMBL" id="TVS28109.1"/>
    </source>
</evidence>
<dbReference type="InterPro" id="IPR051466">
    <property type="entry name" value="D-amino_acid_metab_enzyme"/>
</dbReference>
<sequence length="404" mass="42849">MPTASTSPASHLIELLPRLISSGEIAAPCAVVDTRAFDHNAARMRERAAGLPIRVASKSLRSVAALRRALNHEGYRGILAYTLPEAINLVREGFTDIVVAYPSVHTAALAQLAADEALRREITIMVDSVDHLDLAVAAAAGAGPVRVCMDIDCTLRVPGIPGFALGPRRSPIRTPEQARDLAAEVLHRPALRLVGVMGYEGQVASVADAESGAAGAVKRLLRTTSMAQLVPRRADCVAAVRELADLEFVNGGGTGSLDVSAVDDSLTELAAGSGFYTPVIFDNFSDIDHVPAAFFVCQVSRLPAPGWATVNSGGWIASGPPGADRVPVPVYPPGLGYSATEGAGEVQTPLHGSAARELRIGDPVWFRHAKAGEMTEHVDRMIAVDADGTHHEWDTYRRQGWTLR</sequence>
<dbReference type="SUPFAM" id="SSF51419">
    <property type="entry name" value="PLP-binding barrel"/>
    <property type="match status" value="1"/>
</dbReference>
<dbReference type="GeneID" id="74901975"/>
<dbReference type="EMBL" id="RXIR01000015">
    <property type="protein sequence ID" value="TVS28109.1"/>
    <property type="molecule type" value="Genomic_DNA"/>
</dbReference>
<name>A0A6C1TXD1_9CORY</name>
<feature type="domain" description="Alanine racemase N-terminal" evidence="1">
    <location>
        <begin position="32"/>
        <end position="207"/>
    </location>
</feature>
<dbReference type="Pfam" id="PF01168">
    <property type="entry name" value="Ala_racemase_N"/>
    <property type="match status" value="1"/>
</dbReference>
<evidence type="ECO:0000313" key="3">
    <source>
        <dbReference type="Proteomes" id="UP000336646"/>
    </source>
</evidence>
<proteinExistence type="predicted"/>
<dbReference type="PANTHER" id="PTHR28004:SF2">
    <property type="entry name" value="D-SERINE DEHYDRATASE"/>
    <property type="match status" value="1"/>
</dbReference>
<dbReference type="InterPro" id="IPR029066">
    <property type="entry name" value="PLP-binding_barrel"/>
</dbReference>
<organism evidence="2 3">
    <name type="scientific">Corynebacterium sanguinis</name>
    <dbReference type="NCBI Taxonomy" id="2594913"/>
    <lineage>
        <taxon>Bacteria</taxon>
        <taxon>Bacillati</taxon>
        <taxon>Actinomycetota</taxon>
        <taxon>Actinomycetes</taxon>
        <taxon>Mycobacteriales</taxon>
        <taxon>Corynebacteriaceae</taxon>
        <taxon>Corynebacterium</taxon>
    </lineage>
</organism>